<reference evidence="1" key="1">
    <citation type="journal article" date="2014" name="Int. J. Syst. Evol. Microbiol.">
        <title>Complete genome sequence of Corynebacterium casei LMG S-19264T (=DSM 44701T), isolated from a smear-ripened cheese.</title>
        <authorList>
            <consortium name="US DOE Joint Genome Institute (JGI-PGF)"/>
            <person name="Walter F."/>
            <person name="Albersmeier A."/>
            <person name="Kalinowski J."/>
            <person name="Ruckert C."/>
        </authorList>
    </citation>
    <scope>NUCLEOTIDE SEQUENCE</scope>
    <source>
        <strain evidence="1">VKM Ac-1321</strain>
    </source>
</reference>
<evidence type="ECO:0000313" key="1">
    <source>
        <dbReference type="EMBL" id="GLL06064.1"/>
    </source>
</evidence>
<dbReference type="EMBL" id="BSFP01000066">
    <property type="protein sequence ID" value="GLL06064.1"/>
    <property type="molecule type" value="Genomic_DNA"/>
</dbReference>
<dbReference type="Gene3D" id="3.40.50.300">
    <property type="entry name" value="P-loop containing nucleotide triphosphate hydrolases"/>
    <property type="match status" value="1"/>
</dbReference>
<organism evidence="1 2">
    <name type="scientific">Dactylosporangium matsuzakiense</name>
    <dbReference type="NCBI Taxonomy" id="53360"/>
    <lineage>
        <taxon>Bacteria</taxon>
        <taxon>Bacillati</taxon>
        <taxon>Actinomycetota</taxon>
        <taxon>Actinomycetes</taxon>
        <taxon>Micromonosporales</taxon>
        <taxon>Micromonosporaceae</taxon>
        <taxon>Dactylosporangium</taxon>
    </lineage>
</organism>
<protein>
    <recommendedName>
        <fullName evidence="3">Kinase</fullName>
    </recommendedName>
</protein>
<sequence length="277" mass="30696">MNPVDEALLLLDAGEHRARRILWERGVPIAFREHVAALVRHHRLPFGAFEHRDLDRIAFRISLVARNDHLAAVADAAAGGDRRLLGEVALFREYTREIGCFDRPRDFPSDHARFEYFRTPGRDPAYAAHDGTKCTVTVMSGLPGAGKDHWIAANRPGVPVISLDDLRAELGVRPTGDQGPVAAAAYARAKEHLRAGRGYVWNATNLTRALRSRSIAVAADYGARVEVVSVEAPPDVVHRRNRGRSRTVPPAVIDRMAGRWEVPDPSEAHSVLWVRNV</sequence>
<reference evidence="1" key="2">
    <citation type="submission" date="2023-01" db="EMBL/GenBank/DDBJ databases">
        <authorList>
            <person name="Sun Q."/>
            <person name="Evtushenko L."/>
        </authorList>
    </citation>
    <scope>NUCLEOTIDE SEQUENCE</scope>
    <source>
        <strain evidence="1">VKM Ac-1321</strain>
    </source>
</reference>
<evidence type="ECO:0000313" key="2">
    <source>
        <dbReference type="Proteomes" id="UP001143480"/>
    </source>
</evidence>
<keyword evidence="2" id="KW-1185">Reference proteome</keyword>
<gene>
    <name evidence="1" type="ORF">GCM10017581_078120</name>
</gene>
<dbReference type="Proteomes" id="UP001143480">
    <property type="component" value="Unassembled WGS sequence"/>
</dbReference>
<accession>A0A9W6KSV3</accession>
<evidence type="ECO:0008006" key="3">
    <source>
        <dbReference type="Google" id="ProtNLM"/>
    </source>
</evidence>
<dbReference type="Pfam" id="PF13671">
    <property type="entry name" value="AAA_33"/>
    <property type="match status" value="1"/>
</dbReference>
<proteinExistence type="predicted"/>
<comment type="caution">
    <text evidence="1">The sequence shown here is derived from an EMBL/GenBank/DDBJ whole genome shotgun (WGS) entry which is preliminary data.</text>
</comment>
<name>A0A9W6KSV3_9ACTN</name>
<dbReference type="SUPFAM" id="SSF52540">
    <property type="entry name" value="P-loop containing nucleoside triphosphate hydrolases"/>
    <property type="match status" value="1"/>
</dbReference>
<dbReference type="RefSeq" id="WP_261961979.1">
    <property type="nucleotide sequence ID" value="NZ_BAAAXA010000001.1"/>
</dbReference>
<dbReference type="InterPro" id="IPR027417">
    <property type="entry name" value="P-loop_NTPase"/>
</dbReference>
<dbReference type="AlphaFoldDB" id="A0A9W6KSV3"/>